<dbReference type="Pfam" id="PF09296">
    <property type="entry name" value="NUDIX-like"/>
    <property type="match status" value="1"/>
</dbReference>
<dbReference type="PANTHER" id="PTHR42904:SF6">
    <property type="entry name" value="NAD-CAPPED RNA HYDROLASE NUDT12"/>
    <property type="match status" value="1"/>
</dbReference>
<dbReference type="GO" id="GO:0016787">
    <property type="term" value="F:hydrolase activity"/>
    <property type="evidence" value="ECO:0007669"/>
    <property type="project" value="UniProtKB-KW"/>
</dbReference>
<accession>A0ABV8NUD4</accession>
<name>A0ABV8NUD4_9BURK</name>
<dbReference type="Pfam" id="PF09297">
    <property type="entry name" value="Zn_ribbon_NUD"/>
    <property type="match status" value="1"/>
</dbReference>
<comment type="caution">
    <text evidence="6">The sequence shown here is derived from an EMBL/GenBank/DDBJ whole genome shotgun (WGS) entry which is preliminary data.</text>
</comment>
<dbReference type="PANTHER" id="PTHR42904">
    <property type="entry name" value="NUDIX HYDROLASE, NUDC SUBFAMILY"/>
    <property type="match status" value="1"/>
</dbReference>
<evidence type="ECO:0000313" key="7">
    <source>
        <dbReference type="Proteomes" id="UP001595848"/>
    </source>
</evidence>
<dbReference type="InterPro" id="IPR050241">
    <property type="entry name" value="NAD-cap_RNA_hydrolase_NudC"/>
</dbReference>
<dbReference type="EMBL" id="JBHSBV010000002">
    <property type="protein sequence ID" value="MFC4200554.1"/>
    <property type="molecule type" value="Genomic_DNA"/>
</dbReference>
<evidence type="ECO:0000313" key="6">
    <source>
        <dbReference type="EMBL" id="MFC4200554.1"/>
    </source>
</evidence>
<evidence type="ECO:0000259" key="5">
    <source>
        <dbReference type="PROSITE" id="PS51462"/>
    </source>
</evidence>
<dbReference type="NCBIfam" id="NF001299">
    <property type="entry name" value="PRK00241.1"/>
    <property type="match status" value="1"/>
</dbReference>
<evidence type="ECO:0000256" key="4">
    <source>
        <dbReference type="ARBA" id="ARBA00022842"/>
    </source>
</evidence>
<dbReference type="InterPro" id="IPR015376">
    <property type="entry name" value="Znr_NADH_PPase"/>
</dbReference>
<evidence type="ECO:0000256" key="1">
    <source>
        <dbReference type="ARBA" id="ARBA00001946"/>
    </source>
</evidence>
<evidence type="ECO:0000256" key="2">
    <source>
        <dbReference type="ARBA" id="ARBA00022723"/>
    </source>
</evidence>
<dbReference type="Pfam" id="PF00293">
    <property type="entry name" value="NUDIX"/>
    <property type="match status" value="1"/>
</dbReference>
<dbReference type="CDD" id="cd03429">
    <property type="entry name" value="NUDIX_NADH_pyrophosphatase_Nudt13"/>
    <property type="match status" value="1"/>
</dbReference>
<dbReference type="PROSITE" id="PS51462">
    <property type="entry name" value="NUDIX"/>
    <property type="match status" value="1"/>
</dbReference>
<dbReference type="Proteomes" id="UP001595848">
    <property type="component" value="Unassembled WGS sequence"/>
</dbReference>
<reference evidence="7" key="1">
    <citation type="journal article" date="2019" name="Int. J. Syst. Evol. Microbiol.">
        <title>The Global Catalogue of Microorganisms (GCM) 10K type strain sequencing project: providing services to taxonomists for standard genome sequencing and annotation.</title>
        <authorList>
            <consortium name="The Broad Institute Genomics Platform"/>
            <consortium name="The Broad Institute Genome Sequencing Center for Infectious Disease"/>
            <person name="Wu L."/>
            <person name="Ma J."/>
        </authorList>
    </citation>
    <scope>NUCLEOTIDE SEQUENCE [LARGE SCALE GENOMIC DNA]</scope>
    <source>
        <strain evidence="7">LMG 24813</strain>
    </source>
</reference>
<comment type="cofactor">
    <cofactor evidence="1">
        <name>Mg(2+)</name>
        <dbReference type="ChEBI" id="CHEBI:18420"/>
    </cofactor>
</comment>
<dbReference type="EC" id="3.6.1.22" evidence="6"/>
<dbReference type="InterPro" id="IPR015375">
    <property type="entry name" value="NADH_PPase-like_N"/>
</dbReference>
<proteinExistence type="predicted"/>
<gene>
    <name evidence="6" type="primary">nudC</name>
    <name evidence="6" type="ORF">ACFOY1_06290</name>
</gene>
<sequence length="319" mass="35023">MYLLDRFSAIGFNLNPLDRMSEVRHDEDYVAARRREASTQFFLFAGEMPVLRARGDTFEPLFTQGEVAEWGEPLADIFLGQGEDGTALFALAFDEACADRVAAEPGLEMMGLRSIALRGLVPPPLLGEIGGANAMLNWHRRHRFCANCGAPSRVSSAGWRRDCDACGAQHFPRVDPVVIMLAIHGDRCLLGRQPRFAAGMYSALAGFLEPGETIEAAVRREIREETAIACADVSYFASQPWPFPSSLMIGCFARALDTDIVVDTTELEDARWFTRAEVVDMLAGTHPEGLSTPKPYAIAYHLLKAFAEDLPGLLPSNLA</sequence>
<keyword evidence="2" id="KW-0479">Metal-binding</keyword>
<dbReference type="InterPro" id="IPR049734">
    <property type="entry name" value="NudC-like_C"/>
</dbReference>
<evidence type="ECO:0000256" key="3">
    <source>
        <dbReference type="ARBA" id="ARBA00022801"/>
    </source>
</evidence>
<protein>
    <submittedName>
        <fullName evidence="6">NAD(+) diphosphatase</fullName>
        <ecNumber evidence="6">3.6.1.22</ecNumber>
    </submittedName>
</protein>
<keyword evidence="3 6" id="KW-0378">Hydrolase</keyword>
<keyword evidence="4" id="KW-0460">Magnesium</keyword>
<feature type="domain" description="Nudix hydrolase" evidence="5">
    <location>
        <begin position="172"/>
        <end position="297"/>
    </location>
</feature>
<keyword evidence="7" id="KW-1185">Reference proteome</keyword>
<dbReference type="InterPro" id="IPR000086">
    <property type="entry name" value="NUDIX_hydrolase_dom"/>
</dbReference>
<dbReference type="RefSeq" id="WP_217964203.1">
    <property type="nucleotide sequence ID" value="NZ_JAHTBN010000003.1"/>
</dbReference>
<organism evidence="6 7">
    <name type="scientific">Candidimonas humi</name>
    <dbReference type="NCBI Taxonomy" id="683355"/>
    <lineage>
        <taxon>Bacteria</taxon>
        <taxon>Pseudomonadati</taxon>
        <taxon>Pseudomonadota</taxon>
        <taxon>Betaproteobacteria</taxon>
        <taxon>Burkholderiales</taxon>
        <taxon>Alcaligenaceae</taxon>
        <taxon>Candidimonas</taxon>
    </lineage>
</organism>